<gene>
    <name evidence="3" type="ORF">SAMN04489809_0061</name>
</gene>
<evidence type="ECO:0000256" key="1">
    <source>
        <dbReference type="SAM" id="MobiDB-lite"/>
    </source>
</evidence>
<dbReference type="Gene3D" id="1.10.10.60">
    <property type="entry name" value="Homeodomain-like"/>
    <property type="match status" value="1"/>
</dbReference>
<accession>A0A1H1LD73</accession>
<name>A0A1H1LD73_9MICO</name>
<evidence type="ECO:0000313" key="3">
    <source>
        <dbReference type="EMBL" id="SDR71799.1"/>
    </source>
</evidence>
<evidence type="ECO:0000313" key="4">
    <source>
        <dbReference type="Proteomes" id="UP000182126"/>
    </source>
</evidence>
<dbReference type="GeneID" id="36301187"/>
<dbReference type="Pfam" id="PF02796">
    <property type="entry name" value="HTH_7"/>
    <property type="match status" value="1"/>
</dbReference>
<dbReference type="AlphaFoldDB" id="A0A1H1LD73"/>
<proteinExistence type="predicted"/>
<dbReference type="RefSeq" id="WP_083370839.1">
    <property type="nucleotide sequence ID" value="NZ_LT629770.1"/>
</dbReference>
<dbReference type="InterPro" id="IPR006120">
    <property type="entry name" value="Resolvase_HTH_dom"/>
</dbReference>
<dbReference type="GO" id="GO:0003677">
    <property type="term" value="F:DNA binding"/>
    <property type="evidence" value="ECO:0007669"/>
    <property type="project" value="InterPro"/>
</dbReference>
<feature type="domain" description="Resolvase HTH" evidence="2">
    <location>
        <begin position="215"/>
        <end position="245"/>
    </location>
</feature>
<feature type="compositionally biased region" description="Basic and acidic residues" evidence="1">
    <location>
        <begin position="90"/>
        <end position="102"/>
    </location>
</feature>
<sequence length="323" mass="35317">MSRTMEVLATVEHGTVDGYRAGCHGSTVSCGAAVSCTDVYIRYQGDWGFRKRVDAGENPADIVAEETAELEAIRERDKAANRKAKAAAARAEKERDERKARAAEPNLTERIGDDVRRLISEGKTVREIAAELKVAIASVTRTREALGIKGPPPRIIVDVAEVARLHAEGYSDTVIAQRMGVANSTISTIRREKLKLPRLSPKVARAHEESPRAARQRRIVELHGQGMTDQQIADELGTTRSAVYQARVRLNLPLNRARTRGPYKPRTTTRPERVELAPDADITHGTPDGYTAGCRGRGCPSTPTCTEAMLNAHRAARRQAGGE</sequence>
<organism evidence="3 4">
    <name type="scientific">Microbacterium paraoxydans</name>
    <dbReference type="NCBI Taxonomy" id="199592"/>
    <lineage>
        <taxon>Bacteria</taxon>
        <taxon>Bacillati</taxon>
        <taxon>Actinomycetota</taxon>
        <taxon>Actinomycetes</taxon>
        <taxon>Micrococcales</taxon>
        <taxon>Microbacteriaceae</taxon>
        <taxon>Microbacterium</taxon>
    </lineage>
</organism>
<dbReference type="SUPFAM" id="SSF88659">
    <property type="entry name" value="Sigma3 and sigma4 domains of RNA polymerase sigma factors"/>
    <property type="match status" value="1"/>
</dbReference>
<feature type="region of interest" description="Disordered" evidence="1">
    <location>
        <begin position="81"/>
        <end position="105"/>
    </location>
</feature>
<reference evidence="3 4" key="1">
    <citation type="submission" date="2016-10" db="EMBL/GenBank/DDBJ databases">
        <authorList>
            <person name="de Groot N.N."/>
        </authorList>
    </citation>
    <scope>NUCLEOTIDE SEQUENCE [LARGE SCALE GENOMIC DNA]</scope>
    <source>
        <strain evidence="3 4">DSM 15019</strain>
    </source>
</reference>
<dbReference type="GO" id="GO:0000150">
    <property type="term" value="F:DNA strand exchange activity"/>
    <property type="evidence" value="ECO:0007669"/>
    <property type="project" value="InterPro"/>
</dbReference>
<protein>
    <submittedName>
        <fullName evidence="3">Helix-turn-helix domain of resolvase</fullName>
    </submittedName>
</protein>
<dbReference type="EMBL" id="LT629770">
    <property type="protein sequence ID" value="SDR71799.1"/>
    <property type="molecule type" value="Genomic_DNA"/>
</dbReference>
<dbReference type="InterPro" id="IPR013324">
    <property type="entry name" value="RNA_pol_sigma_r3/r4-like"/>
</dbReference>
<dbReference type="Proteomes" id="UP000182126">
    <property type="component" value="Chromosome I"/>
</dbReference>
<evidence type="ECO:0000259" key="2">
    <source>
        <dbReference type="Pfam" id="PF02796"/>
    </source>
</evidence>